<gene>
    <name evidence="9" type="ORF">LCGC14_1073770</name>
</gene>
<dbReference type="InterPro" id="IPR006543">
    <property type="entry name" value="Histidinol-phos"/>
</dbReference>
<proteinExistence type="inferred from homology"/>
<dbReference type="NCBIfam" id="TIGR01662">
    <property type="entry name" value="HAD-SF-IIIA"/>
    <property type="match status" value="1"/>
</dbReference>
<dbReference type="CDD" id="cd05006">
    <property type="entry name" value="SIS_GmhA"/>
    <property type="match status" value="1"/>
</dbReference>
<dbReference type="SUPFAM" id="SSF56784">
    <property type="entry name" value="HAD-like"/>
    <property type="match status" value="1"/>
</dbReference>
<keyword evidence="3" id="KW-0963">Cytoplasm</keyword>
<evidence type="ECO:0000256" key="4">
    <source>
        <dbReference type="ARBA" id="ARBA00022723"/>
    </source>
</evidence>
<name>A0A0F9N4T5_9ZZZZ</name>
<dbReference type="NCBIfam" id="TIGR01656">
    <property type="entry name" value="Histidinol-ppas"/>
    <property type="match status" value="1"/>
</dbReference>
<evidence type="ECO:0000256" key="1">
    <source>
        <dbReference type="ARBA" id="ARBA00004496"/>
    </source>
</evidence>
<evidence type="ECO:0000256" key="2">
    <source>
        <dbReference type="ARBA" id="ARBA00005628"/>
    </source>
</evidence>
<protein>
    <recommendedName>
        <fullName evidence="7">D,D-heptose 1,7-bisphosphate phosphatase</fullName>
    </recommendedName>
</protein>
<comment type="similarity">
    <text evidence="2">Belongs to the GmhB family.</text>
</comment>
<dbReference type="GO" id="GO:0005737">
    <property type="term" value="C:cytoplasm"/>
    <property type="evidence" value="ECO:0007669"/>
    <property type="project" value="UniProtKB-SubCell"/>
</dbReference>
<dbReference type="InterPro" id="IPR036412">
    <property type="entry name" value="HAD-like_sf"/>
</dbReference>
<dbReference type="InterPro" id="IPR004446">
    <property type="entry name" value="Heptose_bisP_phosphatase"/>
</dbReference>
<keyword evidence="4" id="KW-0479">Metal-binding</keyword>
<accession>A0A0F9N4T5</accession>
<dbReference type="InterPro" id="IPR001347">
    <property type="entry name" value="SIS_dom"/>
</dbReference>
<dbReference type="InterPro" id="IPR035461">
    <property type="entry name" value="GmhA/DiaA"/>
</dbReference>
<dbReference type="SUPFAM" id="SSF53697">
    <property type="entry name" value="SIS domain"/>
    <property type="match status" value="1"/>
</dbReference>
<dbReference type="GO" id="GO:0016791">
    <property type="term" value="F:phosphatase activity"/>
    <property type="evidence" value="ECO:0007669"/>
    <property type="project" value="InterPro"/>
</dbReference>
<dbReference type="PANTHER" id="PTHR42891:SF1">
    <property type="entry name" value="D-GLYCERO-BETA-D-MANNO-HEPTOSE-1,7-BISPHOSPHATE 7-PHOSPHATASE"/>
    <property type="match status" value="1"/>
</dbReference>
<dbReference type="AlphaFoldDB" id="A0A0F9N4T5"/>
<dbReference type="CDD" id="cd07503">
    <property type="entry name" value="HAD_HisB-N"/>
    <property type="match status" value="1"/>
</dbReference>
<dbReference type="Gene3D" id="3.40.50.1000">
    <property type="entry name" value="HAD superfamily/HAD-like"/>
    <property type="match status" value="1"/>
</dbReference>
<dbReference type="Pfam" id="PF13242">
    <property type="entry name" value="Hydrolase_like"/>
    <property type="match status" value="1"/>
</dbReference>
<comment type="caution">
    <text evidence="9">The sequence shown here is derived from an EMBL/GenBank/DDBJ whole genome shotgun (WGS) entry which is preliminary data.</text>
</comment>
<dbReference type="GO" id="GO:1901135">
    <property type="term" value="P:carbohydrate derivative metabolic process"/>
    <property type="evidence" value="ECO:0007669"/>
    <property type="project" value="InterPro"/>
</dbReference>
<dbReference type="InterPro" id="IPR023214">
    <property type="entry name" value="HAD_sf"/>
</dbReference>
<dbReference type="Pfam" id="PF13580">
    <property type="entry name" value="SIS_2"/>
    <property type="match status" value="1"/>
</dbReference>
<dbReference type="Gene3D" id="3.40.50.10490">
    <property type="entry name" value="Glucose-6-phosphate isomerase like protein, domain 1"/>
    <property type="match status" value="1"/>
</dbReference>
<feature type="domain" description="SIS" evidence="8">
    <location>
        <begin position="36"/>
        <end position="194"/>
    </location>
</feature>
<dbReference type="InterPro" id="IPR046348">
    <property type="entry name" value="SIS_dom_sf"/>
</dbReference>
<dbReference type="GO" id="GO:0046872">
    <property type="term" value="F:metal ion binding"/>
    <property type="evidence" value="ECO:0007669"/>
    <property type="project" value="UniProtKB-KW"/>
</dbReference>
<comment type="subcellular location">
    <subcellularLocation>
        <location evidence="1">Cytoplasm</location>
    </subcellularLocation>
</comment>
<keyword evidence="6" id="KW-0119">Carbohydrate metabolism</keyword>
<organism evidence="9">
    <name type="scientific">marine sediment metagenome</name>
    <dbReference type="NCBI Taxonomy" id="412755"/>
    <lineage>
        <taxon>unclassified sequences</taxon>
        <taxon>metagenomes</taxon>
        <taxon>ecological metagenomes</taxon>
    </lineage>
</organism>
<dbReference type="NCBIfam" id="NF006506">
    <property type="entry name" value="PRK08942.1"/>
    <property type="match status" value="1"/>
</dbReference>
<evidence type="ECO:0000256" key="5">
    <source>
        <dbReference type="ARBA" id="ARBA00022801"/>
    </source>
</evidence>
<sequence>MKGKDRMSFVENYLRELKEILDKLPSSQIEKIKDILLGAYRKDKKVFIMGNGGSAATASHFACDLAKGTVGKDDSRKRFKVIALTDSVPIITAWANDTAYENIFLEQLKSLLDVGDVVIAISGSGNSKNIIKAIEYANAQKALTIGLTGFKGGKLKGVVQECLIVPSHSLEQIEDVHLILEHILCSWLRAIFLSRVVFLDRDGVICRDRDDYVKSWDEFVWIPGAKEALKRLNDNHYMTIVVTNQAGVARGITSQQAVEDIHKRMVRKVSQAGGKIEAVYYCPHKPEDKCDCRKPKAGLLQKAARDFTFNPKKSYLVGDKISDIEAGQRLGCTTIMIKNGENRGDTTGKNRADYTASDLAEAVDLILQLDSA</sequence>
<reference evidence="9" key="1">
    <citation type="journal article" date="2015" name="Nature">
        <title>Complex archaea that bridge the gap between prokaryotes and eukaryotes.</title>
        <authorList>
            <person name="Spang A."/>
            <person name="Saw J.H."/>
            <person name="Jorgensen S.L."/>
            <person name="Zaremba-Niedzwiedzka K."/>
            <person name="Martijn J."/>
            <person name="Lind A.E."/>
            <person name="van Eijk R."/>
            <person name="Schleper C."/>
            <person name="Guy L."/>
            <person name="Ettema T.J."/>
        </authorList>
    </citation>
    <scope>NUCLEOTIDE SEQUENCE</scope>
</reference>
<dbReference type="InterPro" id="IPR006549">
    <property type="entry name" value="HAD-SF_hydro_IIIA"/>
</dbReference>
<dbReference type="GO" id="GO:0005975">
    <property type="term" value="P:carbohydrate metabolic process"/>
    <property type="evidence" value="ECO:0007669"/>
    <property type="project" value="InterPro"/>
</dbReference>
<evidence type="ECO:0000259" key="8">
    <source>
        <dbReference type="PROSITE" id="PS51464"/>
    </source>
</evidence>
<evidence type="ECO:0000256" key="6">
    <source>
        <dbReference type="ARBA" id="ARBA00023277"/>
    </source>
</evidence>
<dbReference type="EMBL" id="LAZR01004645">
    <property type="protein sequence ID" value="KKN06787.1"/>
    <property type="molecule type" value="Genomic_DNA"/>
</dbReference>
<evidence type="ECO:0000256" key="3">
    <source>
        <dbReference type="ARBA" id="ARBA00022490"/>
    </source>
</evidence>
<dbReference type="PROSITE" id="PS51464">
    <property type="entry name" value="SIS"/>
    <property type="match status" value="1"/>
</dbReference>
<dbReference type="PANTHER" id="PTHR42891">
    <property type="entry name" value="D-GLYCERO-BETA-D-MANNO-HEPTOSE-1,7-BISPHOSPHATE 7-PHOSPHATASE"/>
    <property type="match status" value="1"/>
</dbReference>
<dbReference type="GO" id="GO:0097367">
    <property type="term" value="F:carbohydrate derivative binding"/>
    <property type="evidence" value="ECO:0007669"/>
    <property type="project" value="InterPro"/>
</dbReference>
<keyword evidence="5" id="KW-0378">Hydrolase</keyword>
<evidence type="ECO:0000256" key="7">
    <source>
        <dbReference type="ARBA" id="ARBA00031828"/>
    </source>
</evidence>
<evidence type="ECO:0000313" key="9">
    <source>
        <dbReference type="EMBL" id="KKN06787.1"/>
    </source>
</evidence>